<organism evidence="1">
    <name type="scientific">bioreactor metagenome</name>
    <dbReference type="NCBI Taxonomy" id="1076179"/>
    <lineage>
        <taxon>unclassified sequences</taxon>
        <taxon>metagenomes</taxon>
        <taxon>ecological metagenomes</taxon>
    </lineage>
</organism>
<dbReference type="AlphaFoldDB" id="A0A645IYP9"/>
<accession>A0A645IYP9</accession>
<name>A0A645IYP9_9ZZZZ</name>
<gene>
    <name evidence="1" type="ORF">SDC9_203973</name>
</gene>
<proteinExistence type="predicted"/>
<reference evidence="1" key="1">
    <citation type="submission" date="2019-08" db="EMBL/GenBank/DDBJ databases">
        <authorList>
            <person name="Kucharzyk K."/>
            <person name="Murdoch R.W."/>
            <person name="Higgins S."/>
            <person name="Loffler F."/>
        </authorList>
    </citation>
    <scope>NUCLEOTIDE SEQUENCE</scope>
</reference>
<protein>
    <submittedName>
        <fullName evidence="1">Uncharacterized protein</fullName>
    </submittedName>
</protein>
<dbReference type="EMBL" id="VSSQ01126466">
    <property type="protein sequence ID" value="MPN56287.1"/>
    <property type="molecule type" value="Genomic_DNA"/>
</dbReference>
<evidence type="ECO:0000313" key="1">
    <source>
        <dbReference type="EMBL" id="MPN56287.1"/>
    </source>
</evidence>
<sequence length="147" mass="16031">MTATQAFDMSRSENGGEDPFVHGMKWGKGMWPSWQLAAYIQLTNGIYGSQSPDSINFQSLYGAAFQYADKTRNGGAYTGSTDQLTSNPSSIKNYLQAVSDGADPINFTLYVPSGYGKLDGHRIPNVEETDDPSKVFNAHFGSGVEVW</sequence>
<comment type="caution">
    <text evidence="1">The sequence shown here is derived from an EMBL/GenBank/DDBJ whole genome shotgun (WGS) entry which is preliminary data.</text>
</comment>